<organism evidence="12">
    <name type="scientific">Trepomonas sp. PC1</name>
    <dbReference type="NCBI Taxonomy" id="1076344"/>
    <lineage>
        <taxon>Eukaryota</taxon>
        <taxon>Metamonada</taxon>
        <taxon>Diplomonadida</taxon>
        <taxon>Hexamitidae</taxon>
        <taxon>Hexamitinae</taxon>
        <taxon>Trepomonas</taxon>
    </lineage>
</organism>
<keyword evidence="7 10" id="KW-0256">Endoplasmic reticulum</keyword>
<keyword evidence="11" id="KW-0175">Coiled coil</keyword>
<dbReference type="AlphaFoldDB" id="A0A146KF30"/>
<dbReference type="GO" id="GO:0018279">
    <property type="term" value="P:protein N-linked glycosylation via asparagine"/>
    <property type="evidence" value="ECO:0007669"/>
    <property type="project" value="TreeGrafter"/>
</dbReference>
<feature type="coiled-coil region" evidence="11">
    <location>
        <begin position="232"/>
        <end position="286"/>
    </location>
</feature>
<comment type="similarity">
    <text evidence="4 10">Belongs to the OST1 family.</text>
</comment>
<comment type="subcellular location">
    <subcellularLocation>
        <location evidence="2 10">Endoplasmic reticulum membrane</location>
        <topology evidence="2 10">Single-pass type I membrane protein</topology>
    </subcellularLocation>
</comment>
<name>A0A146KF30_9EUKA</name>
<evidence type="ECO:0000256" key="7">
    <source>
        <dbReference type="ARBA" id="ARBA00022824"/>
    </source>
</evidence>
<keyword evidence="8" id="KW-1133">Transmembrane helix</keyword>
<dbReference type="Pfam" id="PF04597">
    <property type="entry name" value="Ribophorin_I"/>
    <property type="match status" value="1"/>
</dbReference>
<evidence type="ECO:0000313" key="12">
    <source>
        <dbReference type="EMBL" id="JAP95332.1"/>
    </source>
</evidence>
<comment type="pathway">
    <text evidence="3 10">Protein modification; protein glycosylation.</text>
</comment>
<sequence length="315" mass="36483">LLSFISFVLNDDDQLNYQIKNVVRDVNLVDGTYYKESSKLEVQVLNHNVTKYFYYAIPLYFWNKVSFHSAKNRKTNQILETIVMKRDDYRAELFFIQVELDIQPEDGQRLELLVEYHVSEGAEYVNKFTTLFTNKGSDKYGDSQPTQDRQLKCKFSSTLPSSYDISNQKTIIKVPIGTYQSHETTMSPVERKGDKIEIGPNSYLSPLEFEPITVVYAALYPTMDEKNDAKAQAAKQEKLNQLNEKFSQLAAQIEAIQNVDDAMKIYDMQCDMIKKLKSKIDALEDNIVVKIPKQLKVMYENQCGLQQKIDSRKQQ</sequence>
<dbReference type="PANTHER" id="PTHR21049">
    <property type="entry name" value="RIBOPHORIN I"/>
    <property type="match status" value="1"/>
</dbReference>
<dbReference type="InterPro" id="IPR007676">
    <property type="entry name" value="Ribophorin_I"/>
</dbReference>
<evidence type="ECO:0000256" key="6">
    <source>
        <dbReference type="ARBA" id="ARBA00022729"/>
    </source>
</evidence>
<evidence type="ECO:0000256" key="10">
    <source>
        <dbReference type="RuleBase" id="RU361143"/>
    </source>
</evidence>
<evidence type="ECO:0000256" key="4">
    <source>
        <dbReference type="ARBA" id="ARBA00008905"/>
    </source>
</evidence>
<dbReference type="UniPathway" id="UPA00378"/>
<feature type="non-terminal residue" evidence="12">
    <location>
        <position position="1"/>
    </location>
</feature>
<dbReference type="EMBL" id="GDID01001274">
    <property type="protein sequence ID" value="JAP95332.1"/>
    <property type="molecule type" value="Transcribed_RNA"/>
</dbReference>
<evidence type="ECO:0000256" key="5">
    <source>
        <dbReference type="ARBA" id="ARBA00022692"/>
    </source>
</evidence>
<evidence type="ECO:0000256" key="9">
    <source>
        <dbReference type="ARBA" id="ARBA00023136"/>
    </source>
</evidence>
<evidence type="ECO:0000256" key="8">
    <source>
        <dbReference type="ARBA" id="ARBA00022989"/>
    </source>
</evidence>
<protein>
    <recommendedName>
        <fullName evidence="10">Dolichyl-diphosphooligosaccharide--protein glycosyltransferase subunit 1</fullName>
    </recommendedName>
</protein>
<evidence type="ECO:0000256" key="11">
    <source>
        <dbReference type="SAM" id="Coils"/>
    </source>
</evidence>
<evidence type="ECO:0000256" key="3">
    <source>
        <dbReference type="ARBA" id="ARBA00004922"/>
    </source>
</evidence>
<comment type="subunit">
    <text evidence="10">Component of the oligosaccharyltransferase (OST) complex.</text>
</comment>
<reference evidence="12" key="1">
    <citation type="submission" date="2015-07" db="EMBL/GenBank/DDBJ databases">
        <title>Adaptation to a free-living lifestyle via gene acquisitions in the diplomonad Trepomonas sp. PC1.</title>
        <authorList>
            <person name="Xu F."/>
            <person name="Jerlstrom-Hultqvist J."/>
            <person name="Kolisko M."/>
            <person name="Simpson A.G.B."/>
            <person name="Roger A.J."/>
            <person name="Svard S.G."/>
            <person name="Andersson J.O."/>
        </authorList>
    </citation>
    <scope>NUCLEOTIDE SEQUENCE</scope>
    <source>
        <strain evidence="12">PC1</strain>
    </source>
</reference>
<proteinExistence type="inferred from homology"/>
<gene>
    <name evidence="12" type="ORF">TPC1_11714</name>
</gene>
<evidence type="ECO:0000256" key="1">
    <source>
        <dbReference type="ARBA" id="ARBA00002791"/>
    </source>
</evidence>
<dbReference type="PANTHER" id="PTHR21049:SF0">
    <property type="entry name" value="DOLICHYL-DIPHOSPHOOLIGOSACCHARIDE--PROTEIN GLYCOSYLTRANSFERASE SUBUNIT 1"/>
    <property type="match status" value="1"/>
</dbReference>
<comment type="function">
    <text evidence="1 10">Subunit of the oligosaccharyl transferase (OST) complex that catalyzes the initial transfer of a defined glycan (Glc(3)Man(9)GlcNAc(2) in eukaryotes) from the lipid carrier dolichol-pyrophosphate to an asparagine residue within an Asn-X-Ser/Thr consensus motif in nascent polypeptide chains, the first step in protein N-glycosylation. N-glycosylation occurs cotranslationally and the complex associates with the Sec61 complex at the channel-forming translocon complex that mediates protein translocation across the endoplasmic reticulum (ER). All subunits are required for a maximal enzyme activity.</text>
</comment>
<keyword evidence="5" id="KW-0812">Transmembrane</keyword>
<accession>A0A146KF30</accession>
<dbReference type="GO" id="GO:0008250">
    <property type="term" value="C:oligosaccharyltransferase complex"/>
    <property type="evidence" value="ECO:0007669"/>
    <property type="project" value="UniProtKB-UniRule"/>
</dbReference>
<keyword evidence="6" id="KW-0732">Signal</keyword>
<evidence type="ECO:0000256" key="2">
    <source>
        <dbReference type="ARBA" id="ARBA00004115"/>
    </source>
</evidence>
<keyword evidence="9" id="KW-0472">Membrane</keyword>